<dbReference type="InterPro" id="IPR003593">
    <property type="entry name" value="AAA+_ATPase"/>
</dbReference>
<dbReference type="GO" id="GO:0016887">
    <property type="term" value="F:ATP hydrolysis activity"/>
    <property type="evidence" value="ECO:0007669"/>
    <property type="project" value="InterPro"/>
</dbReference>
<reference evidence="14 15" key="1">
    <citation type="submission" date="2017-01" db="EMBL/GenBank/DDBJ databases">
        <title>The recent genome duplication of the halophilic yeast Hortaea werneckii: insights from long-read sequencing.</title>
        <authorList>
            <person name="Sinha S."/>
            <person name="Flibotte S."/>
            <person name="Neira M."/>
            <person name="Lenassi M."/>
            <person name="Gostincar C."/>
            <person name="Stajich J.E."/>
            <person name="Nislow C.E."/>
        </authorList>
    </citation>
    <scope>NUCLEOTIDE SEQUENCE [LARGE SCALE GENOMIC DNA]</scope>
    <source>
        <strain evidence="14 15">EXF-2000</strain>
    </source>
</reference>
<keyword evidence="4" id="KW-0547">Nucleotide-binding</keyword>
<dbReference type="InterPro" id="IPR036640">
    <property type="entry name" value="ABC1_TM_sf"/>
</dbReference>
<evidence type="ECO:0000256" key="9">
    <source>
        <dbReference type="SAM" id="MobiDB-lite"/>
    </source>
</evidence>
<evidence type="ECO:0000256" key="5">
    <source>
        <dbReference type="ARBA" id="ARBA00022840"/>
    </source>
</evidence>
<dbReference type="InterPro" id="IPR011701">
    <property type="entry name" value="MFS"/>
</dbReference>
<feature type="transmembrane region" description="Helical" evidence="10">
    <location>
        <begin position="16"/>
        <end position="38"/>
    </location>
</feature>
<feature type="transmembrane region" description="Helical" evidence="10">
    <location>
        <begin position="111"/>
        <end position="135"/>
    </location>
</feature>
<feature type="transmembrane region" description="Helical" evidence="10">
    <location>
        <begin position="387"/>
        <end position="410"/>
    </location>
</feature>
<dbReference type="InterPro" id="IPR011527">
    <property type="entry name" value="ABC1_TM_dom"/>
</dbReference>
<keyword evidence="6 10" id="KW-1133">Transmembrane helix</keyword>
<dbReference type="InterPro" id="IPR039421">
    <property type="entry name" value="Type_1_exporter"/>
</dbReference>
<evidence type="ECO:0000256" key="10">
    <source>
        <dbReference type="SAM" id="Phobius"/>
    </source>
</evidence>
<feature type="transmembrane region" description="Helical" evidence="10">
    <location>
        <begin position="1131"/>
        <end position="1151"/>
    </location>
</feature>
<feature type="transmembrane region" description="Helical" evidence="10">
    <location>
        <begin position="1287"/>
        <end position="1307"/>
    </location>
</feature>
<dbReference type="GO" id="GO:0140359">
    <property type="term" value="F:ABC-type transporter activity"/>
    <property type="evidence" value="ECO:0007669"/>
    <property type="project" value="InterPro"/>
</dbReference>
<evidence type="ECO:0000259" key="11">
    <source>
        <dbReference type="PROSITE" id="PS50850"/>
    </source>
</evidence>
<feature type="transmembrane region" description="Helical" evidence="10">
    <location>
        <begin position="1025"/>
        <end position="1047"/>
    </location>
</feature>
<feature type="transmembrane region" description="Helical" evidence="10">
    <location>
        <begin position="1001"/>
        <end position="1019"/>
    </location>
</feature>
<feature type="domain" description="ABC transmembrane type-1" evidence="13">
    <location>
        <begin position="276"/>
        <end position="561"/>
    </location>
</feature>
<sequence>MVTINRASTALQILHYLVPLAVIAYFTAAKTVAACLLHKSDRHAVQGRRSAIFLLSVSTILCVAQGILYGLAATGNHSAIPTQDRYIYAILASFTYASLLLGLIETKRPVWYVYFGSWLVGLLGEIGCLVCQIFAERESDRIWLVALHAARAFCLLGLTLLGASLVLKNRQKSGKKEGESESLLANGNGHAIGESESYGTANGNSARKDDTPDDDDDDEYDIDSDSEEPAEDRKLKKEQRKRLEGAGNWLNYLADFKVFIPMLWPSEDRFVQACLATVAVVLVAGRFLNILVPTALGDLTNELARTAGEGIVPWHQLGMWMLWSWLNSSVGVSLIKSLAELPVQQFAFKSIGSTAFGHIMGLSMDFHNEKNSGELIRAIEQGQNLQGLLEFIAFQVGPMFLDLVISFWYVYTLFDVYMTLILLAIGLSYVWIGAKTTSWSIKQRRQFNTALRNESKVQNEAINNWQTASHFNRGAYEVNRYRDTLDDFNKAEWRYYVSFYLGGSGQSLVMLVGRLAAHALAAYRVAQGRAPIGSFVTLTAYWRTVEGPLASVSWSIRRVSQMLTDSERLLQLMLTKPSVTDAPNATQLVVKAGEVTFDHVDFSYDPRKPTLKDVSFTARPGQTIALVGETGGGKSTILKLLYRYYDINGGAIRIDGQDIRNVTLDSLRDSFGMVPQDPSLFNVTLMDNIKYARLDATDDEVKEACKAAAIHDKIESFPDSYASKVGERGVKLSGGELQRVAIARAILRQPQLVLLDEATSMIDAETESLIQKAFRRLTSGRTTFVVAHRLSTIQHADLILVVSDGKIVEHGTHEELFRKNGKYVALWSKQLSKDVGLPGNALAVSRDDDALIDVHTQAPIHARNSFATPGVDASSERVLREASMGSDNDAIVQHGSQDDRQAASEQDIELMGVQTNVTSREDVPPDGGYGWVCTACLLLINANTWGVNSSWGVFLNHYLSNSSFAGATHLEYALIGGLSISQALLISPAVAAANDRFGTRVTLLIGTILVSVAMLTSSFADQVWILFLTQGACFGYGMGFLYITASAILPQWFSTKRSLALGIASSGAGFGGLAYNLGAGAGIETVGWKWTYRILAIATLVSNLGCSLLLKDRNRTVQPNKRAFDMREFGHISVILVIWWGFVTELGYIVLLYSLPNYATSIGLTAQQGSVVGAMLNLGLAVGRPAVGYLSDRLGRINIATVMTALCGIFCLAIWVPAKTYGVLILFALAAGTVTGTFWGCVVPVTAEVVGLQRLPAAFGMICLPLVLPTTFAEAIALQLVSFRGYLSSQVFVGCMFLVGAAGMLALRAWKICELESKELREHERHAQFDTEARSHVPDHMWLTPRRLLMRTKV</sequence>
<dbReference type="InterPro" id="IPR017871">
    <property type="entry name" value="ABC_transporter-like_CS"/>
</dbReference>
<keyword evidence="2" id="KW-0813">Transport</keyword>
<evidence type="ECO:0000259" key="12">
    <source>
        <dbReference type="PROSITE" id="PS50893"/>
    </source>
</evidence>
<comment type="caution">
    <text evidence="14">The sequence shown here is derived from an EMBL/GenBank/DDBJ whole genome shotgun (WGS) entry which is preliminary data.</text>
</comment>
<dbReference type="Proteomes" id="UP000194280">
    <property type="component" value="Unassembled WGS sequence"/>
</dbReference>
<dbReference type="CDD" id="cd17352">
    <property type="entry name" value="MFS_MCT_SLC16"/>
    <property type="match status" value="1"/>
</dbReference>
<dbReference type="CDD" id="cd18583">
    <property type="entry name" value="ABC_6TM_HMT1"/>
    <property type="match status" value="1"/>
</dbReference>
<evidence type="ECO:0000259" key="13">
    <source>
        <dbReference type="PROSITE" id="PS50929"/>
    </source>
</evidence>
<dbReference type="InterPro" id="IPR027417">
    <property type="entry name" value="P-loop_NTPase"/>
</dbReference>
<dbReference type="InParanoid" id="A0A1Z5SNQ6"/>
<dbReference type="GO" id="GO:0005774">
    <property type="term" value="C:vacuolar membrane"/>
    <property type="evidence" value="ECO:0007669"/>
    <property type="project" value="TreeGrafter"/>
</dbReference>
<organism evidence="14 15">
    <name type="scientific">Hortaea werneckii EXF-2000</name>
    <dbReference type="NCBI Taxonomy" id="1157616"/>
    <lineage>
        <taxon>Eukaryota</taxon>
        <taxon>Fungi</taxon>
        <taxon>Dikarya</taxon>
        <taxon>Ascomycota</taxon>
        <taxon>Pezizomycotina</taxon>
        <taxon>Dothideomycetes</taxon>
        <taxon>Dothideomycetidae</taxon>
        <taxon>Mycosphaerellales</taxon>
        <taxon>Teratosphaeriaceae</taxon>
        <taxon>Hortaea</taxon>
    </lineage>
</organism>
<dbReference type="PROSITE" id="PS50929">
    <property type="entry name" value="ABC_TM1F"/>
    <property type="match status" value="1"/>
</dbReference>
<comment type="subcellular location">
    <subcellularLocation>
        <location evidence="1">Membrane</location>
        <topology evidence="1">Multi-pass membrane protein</topology>
    </subcellularLocation>
</comment>
<evidence type="ECO:0000313" key="14">
    <source>
        <dbReference type="EMBL" id="OTA22466.1"/>
    </source>
</evidence>
<feature type="transmembrane region" description="Helical" evidence="10">
    <location>
        <begin position="1222"/>
        <end position="1245"/>
    </location>
</feature>
<dbReference type="GO" id="GO:0005524">
    <property type="term" value="F:ATP binding"/>
    <property type="evidence" value="ECO:0007669"/>
    <property type="project" value="UniProtKB-KW"/>
</dbReference>
<dbReference type="Gene3D" id="1.20.1560.10">
    <property type="entry name" value="ABC transporter type 1, transmembrane domain"/>
    <property type="match status" value="1"/>
</dbReference>
<evidence type="ECO:0000256" key="6">
    <source>
        <dbReference type="ARBA" id="ARBA00022989"/>
    </source>
</evidence>
<dbReference type="PROSITE" id="PS50850">
    <property type="entry name" value="MFS"/>
    <property type="match status" value="1"/>
</dbReference>
<dbReference type="PROSITE" id="PS50893">
    <property type="entry name" value="ABC_TRANSPORTER_2"/>
    <property type="match status" value="1"/>
</dbReference>
<feature type="transmembrane region" description="Helical" evidence="10">
    <location>
        <begin position="50"/>
        <end position="74"/>
    </location>
</feature>
<dbReference type="Gene3D" id="3.40.50.300">
    <property type="entry name" value="P-loop containing nucleotide triphosphate hydrolases"/>
    <property type="match status" value="1"/>
</dbReference>
<dbReference type="InterPro" id="IPR036259">
    <property type="entry name" value="MFS_trans_sf"/>
</dbReference>
<feature type="transmembrane region" description="Helical" evidence="10">
    <location>
        <begin position="86"/>
        <end position="104"/>
    </location>
</feature>
<feature type="domain" description="Major facilitator superfamily (MFS) profile" evidence="11">
    <location>
        <begin position="929"/>
        <end position="1318"/>
    </location>
</feature>
<dbReference type="SMART" id="SM00382">
    <property type="entry name" value="AAA"/>
    <property type="match status" value="1"/>
</dbReference>
<feature type="transmembrane region" description="Helical" evidence="10">
    <location>
        <begin position="1090"/>
        <end position="1110"/>
    </location>
</feature>
<dbReference type="PANTHER" id="PTHR24221">
    <property type="entry name" value="ATP-BINDING CASSETTE SUB-FAMILY B"/>
    <property type="match status" value="1"/>
</dbReference>
<evidence type="ECO:0000313" key="15">
    <source>
        <dbReference type="Proteomes" id="UP000194280"/>
    </source>
</evidence>
<dbReference type="FunFam" id="3.40.50.300:FF:000287">
    <property type="entry name" value="Multidrug ABC transporter ATP-binding protein"/>
    <property type="match status" value="1"/>
</dbReference>
<evidence type="ECO:0000256" key="8">
    <source>
        <dbReference type="ARBA" id="ARBA00024363"/>
    </source>
</evidence>
<protein>
    <recommendedName>
        <fullName evidence="16">Major facilitator superfamily (MFS) profile domain-containing protein</fullName>
    </recommendedName>
</protein>
<feature type="transmembrane region" description="Helical" evidence="10">
    <location>
        <begin position="141"/>
        <end position="167"/>
    </location>
</feature>
<keyword evidence="5" id="KW-0067">ATP-binding</keyword>
<feature type="transmembrane region" description="Helical" evidence="10">
    <location>
        <begin position="1197"/>
        <end position="1216"/>
    </location>
</feature>
<evidence type="ECO:0000256" key="4">
    <source>
        <dbReference type="ARBA" id="ARBA00022741"/>
    </source>
</evidence>
<feature type="transmembrane region" description="Helical" evidence="10">
    <location>
        <begin position="416"/>
        <end position="434"/>
    </location>
</feature>
<feature type="transmembrane region" description="Helical" evidence="10">
    <location>
        <begin position="1257"/>
        <end position="1281"/>
    </location>
</feature>
<gene>
    <name evidence="14" type="ORF">BTJ68_14803</name>
</gene>
<comment type="similarity">
    <text evidence="8">Belongs to the ABC transporter superfamily. ABCB family. Heavy Metal importer (TC 3.A.1.210) subfamily.</text>
</comment>
<dbReference type="VEuPathDB" id="FungiDB:BTJ68_14803"/>
<dbReference type="SUPFAM" id="SSF103473">
    <property type="entry name" value="MFS general substrate transporter"/>
    <property type="match status" value="1"/>
</dbReference>
<dbReference type="SUPFAM" id="SSF90123">
    <property type="entry name" value="ABC transporter transmembrane region"/>
    <property type="match status" value="1"/>
</dbReference>
<dbReference type="InterPro" id="IPR020846">
    <property type="entry name" value="MFS_dom"/>
</dbReference>
<dbReference type="InterPro" id="IPR003439">
    <property type="entry name" value="ABC_transporter-like_ATP-bd"/>
</dbReference>
<dbReference type="PANTHER" id="PTHR24221:SF651">
    <property type="entry name" value="HEAVY METAL TOLERANCE PROTEIN"/>
    <property type="match status" value="1"/>
</dbReference>
<dbReference type="Pfam" id="PF07690">
    <property type="entry name" value="MFS_1"/>
    <property type="match status" value="1"/>
</dbReference>
<dbReference type="Pfam" id="PF00005">
    <property type="entry name" value="ABC_tran"/>
    <property type="match status" value="1"/>
</dbReference>
<dbReference type="STRING" id="1157616.A0A1Z5SNQ6"/>
<feature type="region of interest" description="Disordered" evidence="9">
    <location>
        <begin position="177"/>
        <end position="239"/>
    </location>
</feature>
<keyword evidence="15" id="KW-1185">Reference proteome</keyword>
<dbReference type="EMBL" id="MUNK01000369">
    <property type="protein sequence ID" value="OTA22466.1"/>
    <property type="molecule type" value="Genomic_DNA"/>
</dbReference>
<evidence type="ECO:0000256" key="2">
    <source>
        <dbReference type="ARBA" id="ARBA00022448"/>
    </source>
</evidence>
<evidence type="ECO:0000256" key="1">
    <source>
        <dbReference type="ARBA" id="ARBA00004141"/>
    </source>
</evidence>
<proteinExistence type="inferred from homology"/>
<feature type="transmembrane region" description="Helical" evidence="10">
    <location>
        <begin position="1059"/>
        <end position="1078"/>
    </location>
</feature>
<evidence type="ECO:0000256" key="7">
    <source>
        <dbReference type="ARBA" id="ARBA00023136"/>
    </source>
</evidence>
<feature type="compositionally biased region" description="Acidic residues" evidence="9">
    <location>
        <begin position="211"/>
        <end position="230"/>
    </location>
</feature>
<dbReference type="Pfam" id="PF00664">
    <property type="entry name" value="ABC_membrane"/>
    <property type="match status" value="1"/>
</dbReference>
<dbReference type="PROSITE" id="PS00211">
    <property type="entry name" value="ABC_TRANSPORTER_1"/>
    <property type="match status" value="1"/>
</dbReference>
<evidence type="ECO:0000256" key="3">
    <source>
        <dbReference type="ARBA" id="ARBA00022692"/>
    </source>
</evidence>
<dbReference type="Gene3D" id="1.20.1250.20">
    <property type="entry name" value="MFS general substrate transporter like domains"/>
    <property type="match status" value="2"/>
</dbReference>
<accession>A0A1Z5SNQ6</accession>
<name>A0A1Z5SNQ6_HORWE</name>
<feature type="domain" description="ABC transporter" evidence="12">
    <location>
        <begin position="595"/>
        <end position="829"/>
    </location>
</feature>
<evidence type="ECO:0008006" key="16">
    <source>
        <dbReference type="Google" id="ProtNLM"/>
    </source>
</evidence>
<keyword evidence="3 10" id="KW-0812">Transmembrane</keyword>
<keyword evidence="7 10" id="KW-0472">Membrane</keyword>
<dbReference type="SUPFAM" id="SSF52540">
    <property type="entry name" value="P-loop containing nucleoside triphosphate hydrolases"/>
    <property type="match status" value="1"/>
</dbReference>